<dbReference type="PANTHER" id="PTHR43861">
    <property type="entry name" value="TRANS-ACONITATE 2-METHYLTRANSFERASE-RELATED"/>
    <property type="match status" value="1"/>
</dbReference>
<evidence type="ECO:0000313" key="3">
    <source>
        <dbReference type="EMBL" id="RJP71098.1"/>
    </source>
</evidence>
<comment type="caution">
    <text evidence="3">The sequence shown here is derived from an EMBL/GenBank/DDBJ whole genome shotgun (WGS) entry which is preliminary data.</text>
</comment>
<dbReference type="GO" id="GO:0032259">
    <property type="term" value="P:methylation"/>
    <property type="evidence" value="ECO:0007669"/>
    <property type="project" value="UniProtKB-KW"/>
</dbReference>
<dbReference type="InterPro" id="IPR013216">
    <property type="entry name" value="Methyltransf_11"/>
</dbReference>
<dbReference type="SUPFAM" id="SSF53335">
    <property type="entry name" value="S-adenosyl-L-methionine-dependent methyltransferases"/>
    <property type="match status" value="1"/>
</dbReference>
<dbReference type="PANTHER" id="PTHR43861:SF1">
    <property type="entry name" value="TRANS-ACONITATE 2-METHYLTRANSFERASE"/>
    <property type="match status" value="1"/>
</dbReference>
<reference evidence="3 4" key="1">
    <citation type="journal article" date="2017" name="ISME J.">
        <title>Energy and carbon metabolisms in a deep terrestrial subsurface fluid microbial community.</title>
        <authorList>
            <person name="Momper L."/>
            <person name="Jungbluth S.P."/>
            <person name="Lee M.D."/>
            <person name="Amend J.P."/>
        </authorList>
    </citation>
    <scope>NUCLEOTIDE SEQUENCE [LARGE SCALE GENOMIC DNA]</scope>
    <source>
        <strain evidence="3">SURF_17</strain>
    </source>
</reference>
<keyword evidence="3" id="KW-0489">Methyltransferase</keyword>
<organism evidence="3 4">
    <name type="scientific">Candidatus Abyssobacteria bacterium SURF_17</name>
    <dbReference type="NCBI Taxonomy" id="2093361"/>
    <lineage>
        <taxon>Bacteria</taxon>
        <taxon>Pseudomonadati</taxon>
        <taxon>Candidatus Hydrogenedentota</taxon>
        <taxon>Candidatus Abyssobacteria</taxon>
    </lineage>
</organism>
<dbReference type="InterPro" id="IPR029063">
    <property type="entry name" value="SAM-dependent_MTases_sf"/>
</dbReference>
<dbReference type="Proteomes" id="UP000285961">
    <property type="component" value="Unassembled WGS sequence"/>
</dbReference>
<dbReference type="EMBL" id="QZKI01000062">
    <property type="protein sequence ID" value="RJP71098.1"/>
    <property type="molecule type" value="Genomic_DNA"/>
</dbReference>
<keyword evidence="3" id="KW-0808">Transferase</keyword>
<dbReference type="GO" id="GO:0008757">
    <property type="term" value="F:S-adenosylmethionine-dependent methyltransferase activity"/>
    <property type="evidence" value="ECO:0007669"/>
    <property type="project" value="InterPro"/>
</dbReference>
<protein>
    <submittedName>
        <fullName evidence="3">Class I SAM-dependent methyltransferase</fullName>
    </submittedName>
</protein>
<accession>A0A419F0A5</accession>
<dbReference type="Pfam" id="PF08241">
    <property type="entry name" value="Methyltransf_11"/>
    <property type="match status" value="1"/>
</dbReference>
<evidence type="ECO:0000313" key="4">
    <source>
        <dbReference type="Proteomes" id="UP000285961"/>
    </source>
</evidence>
<gene>
    <name evidence="3" type="ORF">C4532_08105</name>
</gene>
<name>A0A419F0A5_9BACT</name>
<feature type="region of interest" description="Disordered" evidence="1">
    <location>
        <begin position="79"/>
        <end position="100"/>
    </location>
</feature>
<proteinExistence type="predicted"/>
<feature type="domain" description="Methyltransferase type 11" evidence="2">
    <location>
        <begin position="120"/>
        <end position="209"/>
    </location>
</feature>
<sequence>MPADSNSCNSCMRSRTVLQRISYSPPLRRLIMKYIPSGALNELMFLLTRLKTRKITRIFEQAPENPAWLGMDTLESLQQEYPSPPDYGRDSQSREARGRNRANEILRMIDDKRDTMNSFLELGCWDGLTSYFLKRMGKMATAIDIRVDSFDDKAMREGVTFLRMDAAHLQFNDETFDCVFSYNAFEHFAEPERVLQEVIRVVRKGGYVYLVFGPLYMSPKGSHGYRSISVPYHHLLFPKELLEAFAHANGLRPITCSGLNMWSVEDYRNLWSRYSHRLRKVRYREAYNPLHVDLIARFPSCFKSKTKCLDNLIVSDIEALFEKTR</sequence>
<dbReference type="Gene3D" id="3.40.50.150">
    <property type="entry name" value="Vaccinia Virus protein VP39"/>
    <property type="match status" value="1"/>
</dbReference>
<dbReference type="CDD" id="cd02440">
    <property type="entry name" value="AdoMet_MTases"/>
    <property type="match status" value="1"/>
</dbReference>
<dbReference type="AlphaFoldDB" id="A0A419F0A5"/>
<evidence type="ECO:0000259" key="2">
    <source>
        <dbReference type="Pfam" id="PF08241"/>
    </source>
</evidence>
<evidence type="ECO:0000256" key="1">
    <source>
        <dbReference type="SAM" id="MobiDB-lite"/>
    </source>
</evidence>
<feature type="compositionally biased region" description="Basic and acidic residues" evidence="1">
    <location>
        <begin position="87"/>
        <end position="100"/>
    </location>
</feature>